<evidence type="ECO:0000313" key="3">
    <source>
        <dbReference type="Proteomes" id="UP000326354"/>
    </source>
</evidence>
<dbReference type="Gene3D" id="3.30.700.10">
    <property type="entry name" value="Glycoprotein, Type 4 Pilin"/>
    <property type="match status" value="1"/>
</dbReference>
<accession>A0A5S9ILT2</accession>
<dbReference type="InterPro" id="IPR045584">
    <property type="entry name" value="Pilin-like"/>
</dbReference>
<feature type="transmembrane region" description="Helical" evidence="1">
    <location>
        <begin position="6"/>
        <end position="29"/>
    </location>
</feature>
<dbReference type="PANTHER" id="PTHR30093">
    <property type="entry name" value="GENERAL SECRETION PATHWAY PROTEIN G"/>
    <property type="match status" value="1"/>
</dbReference>
<dbReference type="SUPFAM" id="SSF54523">
    <property type="entry name" value="Pili subunits"/>
    <property type="match status" value="1"/>
</dbReference>
<keyword evidence="1" id="KW-0812">Transmembrane</keyword>
<reference evidence="2 3" key="1">
    <citation type="submission" date="2019-08" db="EMBL/GenBank/DDBJ databases">
        <title>Complete genome sequence of Candidatus Uab amorphum.</title>
        <authorList>
            <person name="Shiratori T."/>
            <person name="Suzuki S."/>
            <person name="Kakizawa Y."/>
            <person name="Ishida K."/>
        </authorList>
    </citation>
    <scope>NUCLEOTIDE SEQUENCE [LARGE SCALE GENOMIC DNA]</scope>
    <source>
        <strain evidence="2 3">SRT547</strain>
    </source>
</reference>
<dbReference type="Proteomes" id="UP000326354">
    <property type="component" value="Chromosome"/>
</dbReference>
<evidence type="ECO:0000313" key="2">
    <source>
        <dbReference type="EMBL" id="BBM83692.1"/>
    </source>
</evidence>
<dbReference type="InterPro" id="IPR012902">
    <property type="entry name" value="N_methyl_site"/>
</dbReference>
<dbReference type="EMBL" id="AP019860">
    <property type="protein sequence ID" value="BBM83692.1"/>
    <property type="molecule type" value="Genomic_DNA"/>
</dbReference>
<dbReference type="AlphaFoldDB" id="A0A5S9ILT2"/>
<proteinExistence type="predicted"/>
<keyword evidence="3" id="KW-1185">Reference proteome</keyword>
<keyword evidence="1" id="KW-1133">Transmembrane helix</keyword>
<dbReference type="RefSeq" id="WP_151967883.1">
    <property type="nucleotide sequence ID" value="NZ_AP019860.1"/>
</dbReference>
<dbReference type="KEGG" id="uam:UABAM_02045"/>
<name>A0A5S9ILT2_UABAM</name>
<gene>
    <name evidence="2" type="ORF">UABAM_02045</name>
</gene>
<protein>
    <submittedName>
        <fullName evidence="2">Prepilin-type N-terminal cleavage/methylation domain-containing protein</fullName>
    </submittedName>
</protein>
<dbReference type="OrthoDB" id="254023at2"/>
<organism evidence="2 3">
    <name type="scientific">Uabimicrobium amorphum</name>
    <dbReference type="NCBI Taxonomy" id="2596890"/>
    <lineage>
        <taxon>Bacteria</taxon>
        <taxon>Pseudomonadati</taxon>
        <taxon>Planctomycetota</taxon>
        <taxon>Candidatus Uabimicrobiia</taxon>
        <taxon>Candidatus Uabimicrobiales</taxon>
        <taxon>Candidatus Uabimicrobiaceae</taxon>
        <taxon>Candidatus Uabimicrobium</taxon>
    </lineage>
</organism>
<dbReference type="Pfam" id="PF07963">
    <property type="entry name" value="N_methyl"/>
    <property type="match status" value="1"/>
</dbReference>
<sequence>MKRGFTLIELLVVIAIIGVLSAILIPNLAVVKERAMRASCINNLLQMGRLYKMFQTDLGNQVLYPQADGSEFVVSLYKEGLIVESSLFLCPSTPDVNSGDLLDALVVGDADNACSYAGRKNADQGVYPGFFKLANDIVPTPMVADDIDQPDASESNKHNHGNSTNFLMLDLHAETQNNFVDEISFNLVFDPLTN</sequence>
<dbReference type="PROSITE" id="PS00409">
    <property type="entry name" value="PROKAR_NTER_METHYL"/>
    <property type="match status" value="1"/>
</dbReference>
<dbReference type="NCBIfam" id="TIGR02532">
    <property type="entry name" value="IV_pilin_GFxxxE"/>
    <property type="match status" value="1"/>
</dbReference>
<evidence type="ECO:0000256" key="1">
    <source>
        <dbReference type="SAM" id="Phobius"/>
    </source>
</evidence>
<keyword evidence="1" id="KW-0472">Membrane</keyword>